<gene>
    <name evidence="3" type="ORF">SanaruYs_32320</name>
</gene>
<accession>A0A401UDI7</accession>
<sequence length="2957" mass="309263">MRMPTLLRLSCLLALILFLNQNIYSQTGPGGVGNSSGASSQPQNVLWLKSDAGISTSGGFVDGWLDQSGNNNHATATGGTRPTYTGSDTDFNNLSSVNFLNTAASNFFLRVADNDNLDNTDQLTVFVVLRPTSNVPNTTLGLLSKRTASNTDQSYYFALTTNPRYQVVVGTAAASNLNGTNNTALNQNDIIAFVMNAGTKNGYRDGSAVGTVTGDNLIANNTSDLFIGTYDANTNTGLEGSIVEVIIYRTALNAAQRQIVENYLSAKYSTALTTGDIYGGDVAGGSTLNHDFDVVGIGQASGTQHLLANSKGLILSPSSGTINNNGEFLVIGHNGLANSAVTTNLGSGGVVQRWNRTWYFDEAGTFDATITFDFSEGVNGDFPQNKDNYVLLRRNTGTGNYDVVAINNTNKSISGDQITFVVPDASLTDGVYTLGTLDLTNSPVTGLSNKTWYSYQSGNWEDPQSWTLDGGLFPLFVNPGNNIPGPSDNVVIGSGKTITINNNNVLISSLQLIGTLDIGISTGHNFIDISGAGLLRMSGANDNFPAGDVTDFADQVVGGTVEIGGTGMILNVVRTFNNLEINLTGSNDLVNLQTNLTLNGNFKINNGLFTFNNDVTVANRIMTVFGDVEVASSGGIRVGTGNNSNTRHEFNLYGDFINDGGTAYFTNRVSATYGSEASNGIVDFNTLSATQDQEIECNGVTRFYRIEISKGTNDSYKTSLSANNTANFNLFGFANEDHGSVTQLTTNANALGLIYGTVEIKENVVIPVLSTASNYNISEGAQIWINGGTLNKNSGNSLVPYGKVRVSDGTLTANVVAGITTREDGAIIIEGGTVTTNQIRTSVEGPTNIGSYIQSGGTVTVNGDGPGGTGLQYYVFSLSYPGNVFNMSGGDLIVKGTRGGTDGTRGAIFINSDPANISVTGGRVIFEISNNNSYKVTSRAPFWNVLMRRTAGTATVVELNSGDTGSGGSFTSLPIQPLVVLNDLTVESPVNFITNSADVTVGGNIDLNNGSTYTHGTNTTTINGEGVSSLIFGNTSLTQTFNNLIIDKENITDEVLIATGNATALRVNGALTINNGLFNYNSFIVSTRGTVTIASGLTVGKSTSTGRLLFDGTVAQTFNSVGATIYNLQLNNTGASPQVTLANGDLTILGTLTMTSGVFSIGVNKLSLNSSTSVLAGSPFSATKMIQTSGLSSDGGLELYVGGNGAIDYPLGVAGKYAPARPQFQSFSDNGLVRIVPVDAVLQTTAGAQSILSFYWKVSYSNFTTLPTVSYQFRYDQADVDANENQYVAGKVTDFPPYDRIQDPNTGGVDNVDEGNNLIVFNGTSNGLTFPGAGFTLEAANYTAARTSRFNGVLDTYYSVASGDWNTGSTWSRNATSGGPPNVPTAGSIVVIQSSGGNGHRVNVLTGTVSVAALQFDATGVVSPNPETVPRLQFYAAGTNNLGFVTGAGMISFDAPDAPVVNGDFNDFGTNPNSYYLYFGGNATLTTIPTPIPNLMFESATYTVNQNITVNSDLIVQGNAVVRPLQAVAIKRDLVLGYWLGGTFQLPGAAPAITVTIDRNIDYTQDPFSNPGNRIVNVNNPGVATVENTIIVKGDIIQGASNNSVLDLYNGAANRPLANLEFHGTGNNSYTRSSTSVPDLNRIVCNKGSDLSSGFFINGSVVLNALSNSAIKPITLTNGLLTLNNPGTYVLTSGGGDFTIPGTAGLDVNGSTVSITTTNTNANVILDGLLRVTTGTVTLDAGVGFANYIEYSNSGNATIEVLGGSLTVGGQVRRGLSSTTGILKYTQSGGNVAVGNRGATTAIRGVFEVLNTGSQFNHTGGNFTIVNGINSTTVPSLWLEPETFSIGTGSLITIGNTSTIAGVTAQNIGIKSSVPLYNLTIAGSNSPVAKIYTLPLIVSNDLTISSSTTLNAQGINLTIGRNFTVDGSYVNGNNLTTFTNAGAAAVSGVTSALSFYNFTKSGAGTLTVNKDITINRDLVLSAGSINTGASLINLRRHATIDGSLTATSGEGLIFNGSTQQLLQRSGSGTGTLGIVTVNNSSGVIIPDGNGFNFTITDGLRLERGVLDIGGSLLFLTQNAFITPVNPFSVTNMIQTNSSFTDFGVRKQFPLNYTTNFTFPVGQLSYTPVVFDFSSPSNTTGSSGTPTITVRPANERHPSIVNDLEAPDPEIDDLQNALQYHWIVNADNVASTFRSSMACTYQQSLVSVTAPQTEADYIAARILSDANPTLSINKFSTLEVDENANTVTFAFTGVTDSGISGDYFAGVDLAIPNNVPIYTTNGSGNFTTAIYTPLVPGGGAPVGAAVIVRPGDELVLSANGASFYSTQINGTVTINSGTIGHRLGYVSGTGNLRIDSNTSSIAVPAAVYDDFFSCSGGGLIFGGSGSYEILGGITSLRNLTIEGGTRTMGNNDLIICNDFTISSGSFSNVRSRTITVQNDVLITGGTYLNFQGVLNVTRDLISAGTFFGGGGGAKSIGRNLIISGGTFTGGSGSSNIIAVSGNMSVADAATFTGGTVAAGGMRFSFNGTGQQSLSGNFTNTLGRALNRLAIDNSGAGLIITNNTDVVSQLILTNGLITPQAILTMLGSASAVPTAGSANSYVSGKLYKVITTDGSSFTFPIGKGGRWRSGSIVAASVGGVTWDMEYFTGSAVGQVAAAPAPRSNPVNNLTSSDPLILTIATGEYWKVSDGSATSNGRTARVGLSWGTESDVSSNTTFQQALTVMSWNGTNWTNNGGQSFPGGNTQARGTFESSSTLSFSENIVTLGSTEAANPLPVELTTFTGRNENGFNKIKWSTASELNNDYFELQRSANGETFTTMGIIQGKGTTSALSNYLFDDEAPLVGNNYYRLKQVDYNGAFEYSHIILVKNDSEAAVFNISVFPNPLAEGTALTIRSIKDNEHEAQVVIRDMTGRVLTSYSIGSETFAERTVDTATWSGAGIYIVEMTQGKKRVLRRVVVD</sequence>
<keyword evidence="1" id="KW-0732">Signal</keyword>
<dbReference type="InterPro" id="IPR026444">
    <property type="entry name" value="Secre_tail"/>
</dbReference>
<dbReference type="EMBL" id="BHXQ01000006">
    <property type="protein sequence ID" value="GCC52991.1"/>
    <property type="molecule type" value="Genomic_DNA"/>
</dbReference>
<dbReference type="Proteomes" id="UP000288227">
    <property type="component" value="Unassembled WGS sequence"/>
</dbReference>
<organism evidence="3 4">
    <name type="scientific">Chryseotalea sanaruensis</name>
    <dbReference type="NCBI Taxonomy" id="2482724"/>
    <lineage>
        <taxon>Bacteria</taxon>
        <taxon>Pseudomonadati</taxon>
        <taxon>Bacteroidota</taxon>
        <taxon>Cytophagia</taxon>
        <taxon>Cytophagales</taxon>
        <taxon>Chryseotaleaceae</taxon>
        <taxon>Chryseotalea</taxon>
    </lineage>
</organism>
<evidence type="ECO:0000256" key="1">
    <source>
        <dbReference type="SAM" id="SignalP"/>
    </source>
</evidence>
<comment type="caution">
    <text evidence="3">The sequence shown here is derived from an EMBL/GenBank/DDBJ whole genome shotgun (WGS) entry which is preliminary data.</text>
</comment>
<feature type="domain" description="Secretion system C-terminal sorting" evidence="2">
    <location>
        <begin position="2878"/>
        <end position="2956"/>
    </location>
</feature>
<dbReference type="GO" id="GO:0005975">
    <property type="term" value="P:carbohydrate metabolic process"/>
    <property type="evidence" value="ECO:0007669"/>
    <property type="project" value="UniProtKB-ARBA"/>
</dbReference>
<dbReference type="InterPro" id="IPR013320">
    <property type="entry name" value="ConA-like_dom_sf"/>
</dbReference>
<evidence type="ECO:0000313" key="4">
    <source>
        <dbReference type="Proteomes" id="UP000288227"/>
    </source>
</evidence>
<dbReference type="NCBIfam" id="TIGR04183">
    <property type="entry name" value="Por_Secre_tail"/>
    <property type="match status" value="1"/>
</dbReference>
<evidence type="ECO:0000313" key="3">
    <source>
        <dbReference type="EMBL" id="GCC52991.1"/>
    </source>
</evidence>
<reference evidence="3 4" key="1">
    <citation type="submission" date="2018-11" db="EMBL/GenBank/DDBJ databases">
        <title>Chryseotalea sanarue gen. nov., sp., nov., a member of the family Cytophagaceae, isolated from a brackish lake in Hamamatsu Japan.</title>
        <authorList>
            <person name="Maejima Y."/>
            <person name="Iino T."/>
            <person name="Muraguchi Y."/>
            <person name="Fukuda K."/>
            <person name="Ohkuma M."/>
            <person name="Moriuchi R."/>
            <person name="Dohra H."/>
            <person name="Kimbara K."/>
            <person name="Shintani M."/>
        </authorList>
    </citation>
    <scope>NUCLEOTIDE SEQUENCE [LARGE SCALE GENOMIC DNA]</scope>
    <source>
        <strain evidence="3 4">Ys</strain>
    </source>
</reference>
<dbReference type="Pfam" id="PF18962">
    <property type="entry name" value="Por_Secre_tail"/>
    <property type="match status" value="1"/>
</dbReference>
<evidence type="ECO:0000259" key="2">
    <source>
        <dbReference type="Pfam" id="PF18962"/>
    </source>
</evidence>
<name>A0A401UDI7_9BACT</name>
<dbReference type="GO" id="GO:0004553">
    <property type="term" value="F:hydrolase activity, hydrolyzing O-glycosyl compounds"/>
    <property type="evidence" value="ECO:0007669"/>
    <property type="project" value="UniProtKB-ARBA"/>
</dbReference>
<feature type="signal peptide" evidence="1">
    <location>
        <begin position="1"/>
        <end position="25"/>
    </location>
</feature>
<dbReference type="Pfam" id="PF13385">
    <property type="entry name" value="Laminin_G_3"/>
    <property type="match status" value="1"/>
</dbReference>
<protein>
    <recommendedName>
        <fullName evidence="2">Secretion system C-terminal sorting domain-containing protein</fullName>
    </recommendedName>
</protein>
<proteinExistence type="predicted"/>
<feature type="chain" id="PRO_5019140515" description="Secretion system C-terminal sorting domain-containing protein" evidence="1">
    <location>
        <begin position="26"/>
        <end position="2957"/>
    </location>
</feature>
<keyword evidence="4" id="KW-1185">Reference proteome</keyword>
<dbReference type="SUPFAM" id="SSF49899">
    <property type="entry name" value="Concanavalin A-like lectins/glucanases"/>
    <property type="match status" value="1"/>
</dbReference>